<dbReference type="InterPro" id="IPR001647">
    <property type="entry name" value="HTH_TetR"/>
</dbReference>
<dbReference type="GO" id="GO:0003677">
    <property type="term" value="F:DNA binding"/>
    <property type="evidence" value="ECO:0007669"/>
    <property type="project" value="UniProtKB-UniRule"/>
</dbReference>
<dbReference type="KEGG" id="sfol:H3H32_18780"/>
<keyword evidence="5" id="KW-1185">Reference proteome</keyword>
<protein>
    <submittedName>
        <fullName evidence="4">TetR/AcrR family transcriptional regulator</fullName>
    </submittedName>
</protein>
<dbReference type="PANTHER" id="PTHR30328:SF54">
    <property type="entry name" value="HTH-TYPE TRANSCRIPTIONAL REPRESSOR SCO4008"/>
    <property type="match status" value="1"/>
</dbReference>
<feature type="domain" description="HTH tetR-type" evidence="3">
    <location>
        <begin position="6"/>
        <end position="66"/>
    </location>
</feature>
<evidence type="ECO:0000313" key="5">
    <source>
        <dbReference type="Proteomes" id="UP000515369"/>
    </source>
</evidence>
<dbReference type="Proteomes" id="UP000515369">
    <property type="component" value="Chromosome"/>
</dbReference>
<dbReference type="InterPro" id="IPR050109">
    <property type="entry name" value="HTH-type_TetR-like_transc_reg"/>
</dbReference>
<dbReference type="InterPro" id="IPR009057">
    <property type="entry name" value="Homeodomain-like_sf"/>
</dbReference>
<dbReference type="SUPFAM" id="SSF46689">
    <property type="entry name" value="Homeodomain-like"/>
    <property type="match status" value="1"/>
</dbReference>
<dbReference type="SUPFAM" id="SSF48498">
    <property type="entry name" value="Tetracyclin repressor-like, C-terminal domain"/>
    <property type="match status" value="1"/>
</dbReference>
<evidence type="ECO:0000259" key="3">
    <source>
        <dbReference type="PROSITE" id="PS50977"/>
    </source>
</evidence>
<accession>A0A7G5H6P5</accession>
<evidence type="ECO:0000313" key="4">
    <source>
        <dbReference type="EMBL" id="QMW06787.1"/>
    </source>
</evidence>
<dbReference type="Pfam" id="PF00440">
    <property type="entry name" value="TetR_N"/>
    <property type="match status" value="1"/>
</dbReference>
<dbReference type="PANTHER" id="PTHR30328">
    <property type="entry name" value="TRANSCRIPTIONAL REPRESSOR"/>
    <property type="match status" value="1"/>
</dbReference>
<keyword evidence="1 2" id="KW-0238">DNA-binding</keyword>
<dbReference type="AlphaFoldDB" id="A0A7G5H6P5"/>
<sequence>MEQQGQDTEQKIKAAARKVFLEQGYEGAKIRQIAREAGVNLAMVNYYFRSKDQLFRSIYQDIFREFMGRMAILLNEETPLEVKIWKIVDRYTDFIMENQQLPLLILAEQRKEGPRFMKELNVKSFINDSYLKKQLQEEAKKGLIRAVDPLQVILTIMGNIIFPIMAQSIVCYVGDMDEISFRQLMETRKKIIPGMIMAYLREGQSLPSQQELT</sequence>
<evidence type="ECO:0000256" key="2">
    <source>
        <dbReference type="PROSITE-ProRule" id="PRU00335"/>
    </source>
</evidence>
<organism evidence="4 5">
    <name type="scientific">Spirosoma foliorum</name>
    <dbReference type="NCBI Taxonomy" id="2710596"/>
    <lineage>
        <taxon>Bacteria</taxon>
        <taxon>Pseudomonadati</taxon>
        <taxon>Bacteroidota</taxon>
        <taxon>Cytophagia</taxon>
        <taxon>Cytophagales</taxon>
        <taxon>Cytophagaceae</taxon>
        <taxon>Spirosoma</taxon>
    </lineage>
</organism>
<dbReference type="PRINTS" id="PR00455">
    <property type="entry name" value="HTHTETR"/>
</dbReference>
<dbReference type="EMBL" id="CP059732">
    <property type="protein sequence ID" value="QMW06787.1"/>
    <property type="molecule type" value="Genomic_DNA"/>
</dbReference>
<name>A0A7G5H6P5_9BACT</name>
<dbReference type="RefSeq" id="WP_182464180.1">
    <property type="nucleotide sequence ID" value="NZ_CP059732.1"/>
</dbReference>
<dbReference type="InterPro" id="IPR036271">
    <property type="entry name" value="Tet_transcr_reg_TetR-rel_C_sf"/>
</dbReference>
<reference evidence="4 5" key="1">
    <citation type="submission" date="2020-07" db="EMBL/GenBank/DDBJ databases">
        <title>Spirosoma foliorum sp. nov., isolated from the leaves on the Nejang mountain Korea, Republic of.</title>
        <authorList>
            <person name="Ho H."/>
            <person name="Lee Y.-J."/>
            <person name="Nurcahyanto D.-A."/>
            <person name="Kim S.-G."/>
        </authorList>
    </citation>
    <scope>NUCLEOTIDE SEQUENCE [LARGE SCALE GENOMIC DNA]</scope>
    <source>
        <strain evidence="4 5">PL0136</strain>
    </source>
</reference>
<dbReference type="PROSITE" id="PS50977">
    <property type="entry name" value="HTH_TETR_2"/>
    <property type="match status" value="1"/>
</dbReference>
<feature type="DNA-binding region" description="H-T-H motif" evidence="2">
    <location>
        <begin position="29"/>
        <end position="48"/>
    </location>
</feature>
<proteinExistence type="predicted"/>
<evidence type="ECO:0000256" key="1">
    <source>
        <dbReference type="ARBA" id="ARBA00023125"/>
    </source>
</evidence>
<dbReference type="Gene3D" id="1.10.357.10">
    <property type="entry name" value="Tetracycline Repressor, domain 2"/>
    <property type="match status" value="1"/>
</dbReference>
<gene>
    <name evidence="4" type="ORF">H3H32_18780</name>
</gene>